<dbReference type="AlphaFoldDB" id="A0A8C8UQL0"/>
<dbReference type="Ensembl" id="ENSPEMT00000040612.1">
    <property type="protein sequence ID" value="ENSPEMP00000035188.1"/>
    <property type="gene ID" value="ENSPEMG00000028014.1"/>
</dbReference>
<dbReference type="GO" id="GO:0004497">
    <property type="term" value="F:monooxygenase activity"/>
    <property type="evidence" value="ECO:0007669"/>
    <property type="project" value="InterPro"/>
</dbReference>
<dbReference type="GO" id="GO:0020037">
    <property type="term" value="F:heme binding"/>
    <property type="evidence" value="ECO:0007669"/>
    <property type="project" value="InterPro"/>
</dbReference>
<evidence type="ECO:0000313" key="2">
    <source>
        <dbReference type="Ensembl" id="ENSPEMP00000035188.1"/>
    </source>
</evidence>
<feature type="chain" id="PRO_5034056578" evidence="1">
    <location>
        <begin position="26"/>
        <end position="100"/>
    </location>
</feature>
<sequence length="100" mass="11242">MEPVLVLVLSLSCLLLLSLWRQSSERRKLPPGPTPLPIIGNFLQIDAKNISQSLTNVSILCIPPQKTAGNGRETQWEDLERDEMLLTHDSVKLWGGEEEH</sequence>
<dbReference type="GO" id="GO:0016705">
    <property type="term" value="F:oxidoreductase activity, acting on paired donors, with incorporation or reduction of molecular oxygen"/>
    <property type="evidence" value="ECO:0007669"/>
    <property type="project" value="InterPro"/>
</dbReference>
<protein>
    <submittedName>
        <fullName evidence="2">Uncharacterized protein</fullName>
    </submittedName>
</protein>
<keyword evidence="3" id="KW-1185">Reference proteome</keyword>
<reference evidence="2" key="3">
    <citation type="submission" date="2025-09" db="UniProtKB">
        <authorList>
            <consortium name="Ensembl"/>
        </authorList>
    </citation>
    <scope>IDENTIFICATION</scope>
</reference>
<evidence type="ECO:0000313" key="3">
    <source>
        <dbReference type="Proteomes" id="UP000694547"/>
    </source>
</evidence>
<reference evidence="2" key="2">
    <citation type="submission" date="2025-08" db="UniProtKB">
        <authorList>
            <consortium name="Ensembl"/>
        </authorList>
    </citation>
    <scope>IDENTIFICATION</scope>
</reference>
<dbReference type="GO" id="GO:0005506">
    <property type="term" value="F:iron ion binding"/>
    <property type="evidence" value="ECO:0007669"/>
    <property type="project" value="InterPro"/>
</dbReference>
<dbReference type="InterPro" id="IPR036396">
    <property type="entry name" value="Cyt_P450_sf"/>
</dbReference>
<dbReference type="GeneTree" id="ENSGT00940000163209"/>
<feature type="signal peptide" evidence="1">
    <location>
        <begin position="1"/>
        <end position="25"/>
    </location>
</feature>
<reference evidence="2 3" key="1">
    <citation type="submission" date="2018-10" db="EMBL/GenBank/DDBJ databases">
        <title>Improved assembly of the deer mouse Peromyscus maniculatus genome.</title>
        <authorList>
            <person name="Lassance J.-M."/>
            <person name="Hoekstra H.E."/>
        </authorList>
    </citation>
    <scope>NUCLEOTIDE SEQUENCE [LARGE SCALE GENOMIC DNA]</scope>
</reference>
<keyword evidence="1" id="KW-0732">Signal</keyword>
<evidence type="ECO:0000256" key="1">
    <source>
        <dbReference type="SAM" id="SignalP"/>
    </source>
</evidence>
<organism evidence="2 3">
    <name type="scientific">Peromyscus maniculatus bairdii</name>
    <name type="common">Prairie deer mouse</name>
    <dbReference type="NCBI Taxonomy" id="230844"/>
    <lineage>
        <taxon>Eukaryota</taxon>
        <taxon>Metazoa</taxon>
        <taxon>Chordata</taxon>
        <taxon>Craniata</taxon>
        <taxon>Vertebrata</taxon>
        <taxon>Euteleostomi</taxon>
        <taxon>Mammalia</taxon>
        <taxon>Eutheria</taxon>
        <taxon>Euarchontoglires</taxon>
        <taxon>Glires</taxon>
        <taxon>Rodentia</taxon>
        <taxon>Myomorpha</taxon>
        <taxon>Muroidea</taxon>
        <taxon>Cricetidae</taxon>
        <taxon>Neotominae</taxon>
        <taxon>Peromyscus</taxon>
    </lineage>
</organism>
<proteinExistence type="predicted"/>
<dbReference type="Gene3D" id="1.10.630.10">
    <property type="entry name" value="Cytochrome P450"/>
    <property type="match status" value="1"/>
</dbReference>
<dbReference type="Proteomes" id="UP000694547">
    <property type="component" value="Chromosome 1"/>
</dbReference>
<accession>A0A8C8UQL0</accession>
<name>A0A8C8UQL0_PERMB</name>